<gene>
    <name evidence="4" type="ORF">LAD12857_17100</name>
</gene>
<evidence type="ECO:0000256" key="1">
    <source>
        <dbReference type="SAM" id="MobiDB-lite"/>
    </source>
</evidence>
<accession>A0ABQ5M4P5</accession>
<feature type="transmembrane region" description="Helical" evidence="2">
    <location>
        <begin position="257"/>
        <end position="277"/>
    </location>
</feature>
<evidence type="ECO:0000313" key="5">
    <source>
        <dbReference type="Proteomes" id="UP001419084"/>
    </source>
</evidence>
<sequence length="591" mass="66511">MRRINSEFRTRYISEEGHKLTNRDYFGYVEMDDFACYVLADSLDGELEINSAKLVVESVIRSFVEGPSMKKGKLKHYINLAHKELLKQRGGMHLKASVVLVVSDYRNIRFFYAGNSRFYLVRNARILVKTTDQSLTENMLREERITLDQAAAHEARNNLYSYLGERGQPQISGSKKIRLEDGDSFALFTKGAWENYGEEEFLEAVKEATEPEEILDKAEDSILGKQETDEVDNYSLAVTFVDKVYQPPAKKITVKKVLLIALPILLAVGGISLGLFLRHRSIERKEESLKIHMESGEEYLRYDNYLKASEDFKEAKKLADGLKKKKESKEADLYKRLADQILLADDAMKGETYQKAQDLYLKAKDLSAEAGNVGKQYIESQLKQTRDYISVFDLIESGQQKEGYGELEGALKAYREARDKAASLYFAAGKEEAMAKQAVLEEKMDKDSQKAASAQAAAKEESKAAKDAEDESVKADEEKAKKEEDEQRELENQQKLNDQKNAIDLENKGNELLGDGKYESAITYYQTAQAIYVRLELSDLADGLNQKIAAAKAGIKAKEAEKASLESDAASKEETSGDYGPGVDSKKTDKK</sequence>
<dbReference type="Gene3D" id="3.60.40.10">
    <property type="entry name" value="PPM-type phosphatase domain"/>
    <property type="match status" value="1"/>
</dbReference>
<evidence type="ECO:0000259" key="3">
    <source>
        <dbReference type="SMART" id="SM00331"/>
    </source>
</evidence>
<dbReference type="SUPFAM" id="SSF81606">
    <property type="entry name" value="PP2C-like"/>
    <property type="match status" value="1"/>
</dbReference>
<comment type="caution">
    <text evidence="4">The sequence shown here is derived from an EMBL/GenBank/DDBJ whole genome shotgun (WGS) entry which is preliminary data.</text>
</comment>
<reference evidence="4 5" key="1">
    <citation type="journal article" date="2024" name="Int. J. Syst. Evol. Microbiol.">
        <title>Lacrimispora brassicae sp. nov. isolated from fermented cabbage, and proposal of Clostridium indicum Gundawar et al. 2019 and Clostridium methoxybenzovorans Mechichi et al. 1999 as heterotypic synonyms of Lacrimispora amygdalina (Parshina et al. 2003) Haas and Blanchard 2020 and Lacrimispora indolis (McClung and McCoy 1957) Haas and Blanchard 2020, respectively.</title>
        <authorList>
            <person name="Kobayashi H."/>
            <person name="Tanizawa Y."/>
            <person name="Sakamoto M."/>
            <person name="Ohkuma M."/>
            <person name="Tohno M."/>
        </authorList>
    </citation>
    <scope>NUCLEOTIDE SEQUENCE [LARGE SCALE GENOMIC DNA]</scope>
    <source>
        <strain evidence="4 5">DSM 12857</strain>
    </source>
</reference>
<dbReference type="InterPro" id="IPR001932">
    <property type="entry name" value="PPM-type_phosphatase-like_dom"/>
</dbReference>
<feature type="domain" description="PPM-type phosphatase" evidence="3">
    <location>
        <begin position="3"/>
        <end position="240"/>
    </location>
</feature>
<feature type="compositionally biased region" description="Basic and acidic residues" evidence="1">
    <location>
        <begin position="458"/>
        <end position="504"/>
    </location>
</feature>
<evidence type="ECO:0000256" key="2">
    <source>
        <dbReference type="SAM" id="Phobius"/>
    </source>
</evidence>
<dbReference type="InterPro" id="IPR036457">
    <property type="entry name" value="PPM-type-like_dom_sf"/>
</dbReference>
<dbReference type="SMART" id="SM00331">
    <property type="entry name" value="PP2C_SIG"/>
    <property type="match status" value="1"/>
</dbReference>
<dbReference type="Proteomes" id="UP001419084">
    <property type="component" value="Unassembled WGS sequence"/>
</dbReference>
<name>A0ABQ5M4P5_9FIRM</name>
<dbReference type="RefSeq" id="WP_346065051.1">
    <property type="nucleotide sequence ID" value="NZ_BRPJ01000031.1"/>
</dbReference>
<keyword evidence="2" id="KW-0812">Transmembrane</keyword>
<proteinExistence type="predicted"/>
<keyword evidence="2" id="KW-0472">Membrane</keyword>
<keyword evidence="5" id="KW-1185">Reference proteome</keyword>
<dbReference type="EMBL" id="BRPJ01000031">
    <property type="protein sequence ID" value="GLB29787.1"/>
    <property type="molecule type" value="Genomic_DNA"/>
</dbReference>
<protein>
    <recommendedName>
        <fullName evidence="3">PPM-type phosphatase domain-containing protein</fullName>
    </recommendedName>
</protein>
<organism evidence="4 5">
    <name type="scientific">Lacrimispora amygdalina</name>
    <dbReference type="NCBI Taxonomy" id="253257"/>
    <lineage>
        <taxon>Bacteria</taxon>
        <taxon>Bacillati</taxon>
        <taxon>Bacillota</taxon>
        <taxon>Clostridia</taxon>
        <taxon>Lachnospirales</taxon>
        <taxon>Lachnospiraceae</taxon>
        <taxon>Lacrimispora</taxon>
    </lineage>
</organism>
<keyword evidence="2" id="KW-1133">Transmembrane helix</keyword>
<evidence type="ECO:0000313" key="4">
    <source>
        <dbReference type="EMBL" id="GLB29787.1"/>
    </source>
</evidence>
<feature type="region of interest" description="Disordered" evidence="1">
    <location>
        <begin position="552"/>
        <end position="591"/>
    </location>
</feature>
<feature type="compositionally biased region" description="Basic and acidic residues" evidence="1">
    <location>
        <begin position="556"/>
        <end position="575"/>
    </location>
</feature>
<feature type="region of interest" description="Disordered" evidence="1">
    <location>
        <begin position="445"/>
        <end position="504"/>
    </location>
</feature>